<dbReference type="RefSeq" id="WP_051413795.1">
    <property type="nucleotide sequence ID" value="NZ_CP002082.1"/>
</dbReference>
<evidence type="ECO:0000256" key="3">
    <source>
        <dbReference type="ARBA" id="ARBA00022692"/>
    </source>
</evidence>
<evidence type="ECO:0000313" key="9">
    <source>
        <dbReference type="Proteomes" id="UP000019260"/>
    </source>
</evidence>
<evidence type="ECO:0000256" key="1">
    <source>
        <dbReference type="ARBA" id="ARBA00004141"/>
    </source>
</evidence>
<dbReference type="AlphaFoldDB" id="W6AMR6"/>
<dbReference type="GO" id="GO:0015267">
    <property type="term" value="F:channel activity"/>
    <property type="evidence" value="ECO:0007669"/>
    <property type="project" value="InterPro"/>
</dbReference>
<gene>
    <name evidence="8" type="ORF">P344_05850</name>
</gene>
<dbReference type="GO" id="GO:0016020">
    <property type="term" value="C:membrane"/>
    <property type="evidence" value="ECO:0007669"/>
    <property type="project" value="UniProtKB-SubCell"/>
</dbReference>
<dbReference type="Pfam" id="PF08241">
    <property type="entry name" value="Methyltransf_11"/>
    <property type="match status" value="1"/>
</dbReference>
<dbReference type="KEGG" id="smia:P344_05850"/>
<name>W6AMR6_9MOLU</name>
<organism evidence="8 9">
    <name type="scientific">Spiroplasma mirum ATCC 29335</name>
    <dbReference type="NCBI Taxonomy" id="838561"/>
    <lineage>
        <taxon>Bacteria</taxon>
        <taxon>Bacillati</taxon>
        <taxon>Mycoplasmatota</taxon>
        <taxon>Mollicutes</taxon>
        <taxon>Entomoplasmatales</taxon>
        <taxon>Spiroplasmataceae</taxon>
        <taxon>Spiroplasma</taxon>
    </lineage>
</organism>
<keyword evidence="4 6" id="KW-1133">Transmembrane helix</keyword>
<protein>
    <recommendedName>
        <fullName evidence="7">Methyltransferase type 11 domain-containing protein</fullName>
    </recommendedName>
</protein>
<evidence type="ECO:0000256" key="4">
    <source>
        <dbReference type="ARBA" id="ARBA00022989"/>
    </source>
</evidence>
<proteinExistence type="predicted"/>
<dbReference type="InterPro" id="IPR023271">
    <property type="entry name" value="Aquaporin-like"/>
</dbReference>
<dbReference type="InterPro" id="IPR013216">
    <property type="entry name" value="Methyltransf_11"/>
</dbReference>
<dbReference type="InterPro" id="IPR022357">
    <property type="entry name" value="MIP_CS"/>
</dbReference>
<dbReference type="HOGENOM" id="CLU_1517010_0_0_14"/>
<comment type="subcellular location">
    <subcellularLocation>
        <location evidence="1">Membrane</location>
        <topology evidence="1">Multi-pass membrane protein</topology>
    </subcellularLocation>
</comment>
<dbReference type="GO" id="GO:0008757">
    <property type="term" value="F:S-adenosylmethionine-dependent methyltransferase activity"/>
    <property type="evidence" value="ECO:0007669"/>
    <property type="project" value="InterPro"/>
</dbReference>
<feature type="domain" description="Methyltransferase type 11" evidence="7">
    <location>
        <begin position="86"/>
        <end position="136"/>
    </location>
</feature>
<evidence type="ECO:0000256" key="2">
    <source>
        <dbReference type="ARBA" id="ARBA00022448"/>
    </source>
</evidence>
<dbReference type="STRING" id="838561.P344_05850"/>
<evidence type="ECO:0000259" key="7">
    <source>
        <dbReference type="Pfam" id="PF08241"/>
    </source>
</evidence>
<dbReference type="PATRIC" id="fig|838561.3.peg.1121"/>
<evidence type="ECO:0000256" key="5">
    <source>
        <dbReference type="ARBA" id="ARBA00023136"/>
    </source>
</evidence>
<dbReference type="SUPFAM" id="SSF81338">
    <property type="entry name" value="Aquaporin-like"/>
    <property type="match status" value="1"/>
</dbReference>
<reference evidence="8 9" key="1">
    <citation type="submission" date="2013-09" db="EMBL/GenBank/DDBJ databases">
        <title>Complete genome sequence of Spiroplasma mirum suckling mouse cataract agent.</title>
        <authorList>
            <person name="Landry C.A."/>
            <person name="Bastian F.O."/>
            <person name="Thune R.L."/>
        </authorList>
    </citation>
    <scope>NUCLEOTIDE SEQUENCE [LARGE SCALE GENOMIC DNA]</scope>
    <source>
        <strain evidence="8 9">SMCA</strain>
    </source>
</reference>
<dbReference type="SUPFAM" id="SSF53335">
    <property type="entry name" value="S-adenosyl-L-methionine-dependent methyltransferases"/>
    <property type="match status" value="1"/>
</dbReference>
<feature type="transmembrane region" description="Helical" evidence="6">
    <location>
        <begin position="47"/>
        <end position="68"/>
    </location>
</feature>
<keyword evidence="2" id="KW-0813">Transport</keyword>
<dbReference type="InterPro" id="IPR029063">
    <property type="entry name" value="SAM-dependent_MTases_sf"/>
</dbReference>
<dbReference type="Gene3D" id="1.20.1080.10">
    <property type="entry name" value="Glycerol uptake facilitator protein"/>
    <property type="match status" value="1"/>
</dbReference>
<dbReference type="Pfam" id="PF00230">
    <property type="entry name" value="MIP"/>
    <property type="match status" value="1"/>
</dbReference>
<accession>W6AMR6</accession>
<keyword evidence="9" id="KW-1185">Reference proteome</keyword>
<evidence type="ECO:0000313" key="8">
    <source>
        <dbReference type="EMBL" id="AHI58477.1"/>
    </source>
</evidence>
<keyword evidence="5 6" id="KW-0472">Membrane</keyword>
<dbReference type="Proteomes" id="UP000019260">
    <property type="component" value="Chromosome"/>
</dbReference>
<dbReference type="PROSITE" id="PS00221">
    <property type="entry name" value="MIP"/>
    <property type="match status" value="1"/>
</dbReference>
<sequence>MAIVAGWRCGVILGAMISTALHGVAHLNPTITLSFIIQKTWFNLHGWFLVPALLLAQILGAIIGQIFVDIIYWKHLYQTINTESNNLVLSIEDIEFPQESFDVVLSLLTFHYYLNSFSDICAKVNNYLTKNGEFIFLLNTHSLRRRVQKIDFIITKGKFCTGQWTIILVKVFVKRIF</sequence>
<feature type="transmembrane region" description="Helical" evidence="6">
    <location>
        <begin position="7"/>
        <end position="27"/>
    </location>
</feature>
<evidence type="ECO:0000256" key="6">
    <source>
        <dbReference type="SAM" id="Phobius"/>
    </source>
</evidence>
<keyword evidence="3 6" id="KW-0812">Transmembrane</keyword>
<dbReference type="InterPro" id="IPR000425">
    <property type="entry name" value="MIP"/>
</dbReference>
<dbReference type="EMBL" id="CP006720">
    <property type="protein sequence ID" value="AHI58477.1"/>
    <property type="molecule type" value="Genomic_DNA"/>
</dbReference>
<dbReference type="eggNOG" id="COG0580">
    <property type="taxonomic scope" value="Bacteria"/>
</dbReference>